<proteinExistence type="predicted"/>
<evidence type="ECO:0000256" key="1">
    <source>
        <dbReference type="ARBA" id="ARBA00023172"/>
    </source>
</evidence>
<dbReference type="GO" id="GO:0015074">
    <property type="term" value="P:DNA integration"/>
    <property type="evidence" value="ECO:0007669"/>
    <property type="project" value="InterPro"/>
</dbReference>
<reference evidence="4" key="2">
    <citation type="journal article" date="2014" name="ISME J.">
        <title>Microbial stratification in low pH oxic and suboxic macroscopic growths along an acid mine drainage.</title>
        <authorList>
            <person name="Mendez-Garcia C."/>
            <person name="Mesa V."/>
            <person name="Sprenger R.R."/>
            <person name="Richter M."/>
            <person name="Diez M.S."/>
            <person name="Solano J."/>
            <person name="Bargiela R."/>
            <person name="Golyshina O.V."/>
            <person name="Manteca A."/>
            <person name="Ramos J.L."/>
            <person name="Gallego J.R."/>
            <person name="Llorente I."/>
            <person name="Martins Dos Santos V.A."/>
            <person name="Jensen O.N."/>
            <person name="Pelaez A.I."/>
            <person name="Sanchez J."/>
            <person name="Ferrer M."/>
        </authorList>
    </citation>
    <scope>NUCLEOTIDE SEQUENCE</scope>
</reference>
<dbReference type="EMBL" id="AUZZ01002039">
    <property type="protein sequence ID" value="EQD61985.1"/>
    <property type="molecule type" value="Genomic_DNA"/>
</dbReference>
<feature type="region of interest" description="Disordered" evidence="2">
    <location>
        <begin position="97"/>
        <end position="121"/>
    </location>
</feature>
<dbReference type="AlphaFoldDB" id="T1C7A2"/>
<evidence type="ECO:0000256" key="2">
    <source>
        <dbReference type="SAM" id="MobiDB-lite"/>
    </source>
</evidence>
<keyword evidence="1" id="KW-0233">DNA recombination</keyword>
<dbReference type="Pfam" id="PF00589">
    <property type="entry name" value="Phage_integrase"/>
    <property type="match status" value="1"/>
</dbReference>
<dbReference type="PROSITE" id="PS51898">
    <property type="entry name" value="TYR_RECOMBINASE"/>
    <property type="match status" value="1"/>
</dbReference>
<dbReference type="SUPFAM" id="SSF56349">
    <property type="entry name" value="DNA breaking-rejoining enzymes"/>
    <property type="match status" value="1"/>
</dbReference>
<evidence type="ECO:0000313" key="4">
    <source>
        <dbReference type="EMBL" id="EQD61985.1"/>
    </source>
</evidence>
<dbReference type="InterPro" id="IPR002104">
    <property type="entry name" value="Integrase_catalytic"/>
</dbReference>
<dbReference type="GO" id="GO:0006310">
    <property type="term" value="P:DNA recombination"/>
    <property type="evidence" value="ECO:0007669"/>
    <property type="project" value="UniProtKB-KW"/>
</dbReference>
<feature type="compositionally biased region" description="Basic and acidic residues" evidence="2">
    <location>
        <begin position="97"/>
        <end position="107"/>
    </location>
</feature>
<dbReference type="Gene3D" id="1.10.443.10">
    <property type="entry name" value="Intergrase catalytic core"/>
    <property type="match status" value="1"/>
</dbReference>
<evidence type="ECO:0000259" key="3">
    <source>
        <dbReference type="PROSITE" id="PS51898"/>
    </source>
</evidence>
<sequence>MELLYGSGLRVAEVCGLDIADIDLVTPAVTVWGKGSKQRRVPVSAPSVEAVAAYLASGREAFLAPVGAGGCGTVDAGESTDKVAVFLNARARRMTPRDVRRVLDRRSPTPTHPHALRHSYA</sequence>
<feature type="domain" description="Tyr recombinase" evidence="3">
    <location>
        <begin position="1"/>
        <end position="121"/>
    </location>
</feature>
<name>T1C7A2_9ZZZZ</name>
<organism evidence="4">
    <name type="scientific">mine drainage metagenome</name>
    <dbReference type="NCBI Taxonomy" id="410659"/>
    <lineage>
        <taxon>unclassified sequences</taxon>
        <taxon>metagenomes</taxon>
        <taxon>ecological metagenomes</taxon>
    </lineage>
</organism>
<dbReference type="InterPro" id="IPR013762">
    <property type="entry name" value="Integrase-like_cat_sf"/>
</dbReference>
<dbReference type="InterPro" id="IPR011010">
    <property type="entry name" value="DNA_brk_join_enz"/>
</dbReference>
<dbReference type="GO" id="GO:0003677">
    <property type="term" value="F:DNA binding"/>
    <property type="evidence" value="ECO:0007669"/>
    <property type="project" value="InterPro"/>
</dbReference>
<comment type="caution">
    <text evidence="4">The sequence shown here is derived from an EMBL/GenBank/DDBJ whole genome shotgun (WGS) entry which is preliminary data.</text>
</comment>
<gene>
    <name evidence="4" type="ORF">B2A_03035</name>
</gene>
<accession>T1C7A2</accession>
<protein>
    <submittedName>
        <fullName evidence="4">Integrase, catalytic core, phage domain protein</fullName>
    </submittedName>
</protein>
<feature type="non-terminal residue" evidence="4">
    <location>
        <position position="121"/>
    </location>
</feature>
<reference evidence="4" key="1">
    <citation type="submission" date="2013-08" db="EMBL/GenBank/DDBJ databases">
        <authorList>
            <person name="Mendez C."/>
            <person name="Richter M."/>
            <person name="Ferrer M."/>
            <person name="Sanchez J."/>
        </authorList>
    </citation>
    <scope>NUCLEOTIDE SEQUENCE</scope>
</reference>